<dbReference type="Gene3D" id="3.30.70.100">
    <property type="match status" value="1"/>
</dbReference>
<proteinExistence type="predicted"/>
<sequence>MASSVSHAAAKLRAAEPTCRFSSTVHTVSVGVPRNGQQCLCRKQILGIAIFPQNASLNDSPLQQQKQQNTRRITIEAAKRVDNMRSFLINSTLKAQEGEIEKVAKLCDDIRVWAREKKKDATVGCKHFDCYVDLYEKNVFHFMEEYMSVLHMNDFRASPEHIRFFEEVRPLLLEPIALSVYEIRDGKISCMLNPIGPKGEGGLDDATGQAGRGGDAYMKPKIQKKRRGIEYEDKIRQFSAQPAEKKAEENQWSLGKVIAQVLGQDTKTADEQWNLKSLFGKKK</sequence>
<dbReference type="InterPro" id="IPR011008">
    <property type="entry name" value="Dimeric_a/b-barrel"/>
</dbReference>
<evidence type="ECO:0000313" key="2">
    <source>
        <dbReference type="Proteomes" id="UP000825935"/>
    </source>
</evidence>
<keyword evidence="2" id="KW-1185">Reference proteome</keyword>
<dbReference type="SUPFAM" id="SSF54909">
    <property type="entry name" value="Dimeric alpha+beta barrel"/>
    <property type="match status" value="1"/>
</dbReference>
<dbReference type="AlphaFoldDB" id="A0A8T2U1J5"/>
<comment type="caution">
    <text evidence="1">The sequence shown here is derived from an EMBL/GenBank/DDBJ whole genome shotgun (WGS) entry which is preliminary data.</text>
</comment>
<reference evidence="1" key="1">
    <citation type="submission" date="2021-08" db="EMBL/GenBank/DDBJ databases">
        <title>WGS assembly of Ceratopteris richardii.</title>
        <authorList>
            <person name="Marchant D.B."/>
            <person name="Chen G."/>
            <person name="Jenkins J."/>
            <person name="Shu S."/>
            <person name="Leebens-Mack J."/>
            <person name="Grimwood J."/>
            <person name="Schmutz J."/>
            <person name="Soltis P."/>
            <person name="Soltis D."/>
            <person name="Chen Z.-H."/>
        </authorList>
    </citation>
    <scope>NUCLEOTIDE SEQUENCE</scope>
    <source>
        <strain evidence="1">Whitten #5841</strain>
        <tissue evidence="1">Leaf</tissue>
    </source>
</reference>
<dbReference type="Proteomes" id="UP000825935">
    <property type="component" value="Chromosome 10"/>
</dbReference>
<organism evidence="1 2">
    <name type="scientific">Ceratopteris richardii</name>
    <name type="common">Triangle waterfern</name>
    <dbReference type="NCBI Taxonomy" id="49495"/>
    <lineage>
        <taxon>Eukaryota</taxon>
        <taxon>Viridiplantae</taxon>
        <taxon>Streptophyta</taxon>
        <taxon>Embryophyta</taxon>
        <taxon>Tracheophyta</taxon>
        <taxon>Polypodiopsida</taxon>
        <taxon>Polypodiidae</taxon>
        <taxon>Polypodiales</taxon>
        <taxon>Pteridineae</taxon>
        <taxon>Pteridaceae</taxon>
        <taxon>Parkerioideae</taxon>
        <taxon>Ceratopteris</taxon>
    </lineage>
</organism>
<dbReference type="OrthoDB" id="508682at2759"/>
<protein>
    <submittedName>
        <fullName evidence="1">Uncharacterized protein</fullName>
    </submittedName>
</protein>
<dbReference type="EMBL" id="CM035415">
    <property type="protein sequence ID" value="KAH7427663.1"/>
    <property type="molecule type" value="Genomic_DNA"/>
</dbReference>
<name>A0A8T2U1J5_CERRI</name>
<dbReference type="OMA" id="YHFMERY"/>
<gene>
    <name evidence="1" type="ORF">KP509_10G054100</name>
</gene>
<accession>A0A8T2U1J5</accession>
<evidence type="ECO:0000313" key="1">
    <source>
        <dbReference type="EMBL" id="KAH7427663.1"/>
    </source>
</evidence>